<dbReference type="GO" id="GO:0004527">
    <property type="term" value="F:exonuclease activity"/>
    <property type="evidence" value="ECO:0007669"/>
    <property type="project" value="UniProtKB-KW"/>
</dbReference>
<evidence type="ECO:0000313" key="2">
    <source>
        <dbReference type="EMBL" id="EZG43080.1"/>
    </source>
</evidence>
<dbReference type="EMBL" id="AFNH02001447">
    <property type="protein sequence ID" value="EZG43080.1"/>
    <property type="molecule type" value="Genomic_DNA"/>
</dbReference>
<keyword evidence="2" id="KW-0378">Hydrolase</keyword>
<dbReference type="GeneID" id="22916235"/>
<feature type="domain" description="Endonuclease/exonuclease/phosphatase" evidence="1">
    <location>
        <begin position="27"/>
        <end position="225"/>
    </location>
</feature>
<dbReference type="GO" id="GO:0004519">
    <property type="term" value="F:endonuclease activity"/>
    <property type="evidence" value="ECO:0007669"/>
    <property type="project" value="UniProtKB-KW"/>
</dbReference>
<dbReference type="SUPFAM" id="SSF56219">
    <property type="entry name" value="DNase I-like"/>
    <property type="match status" value="1"/>
</dbReference>
<feature type="non-terminal residue" evidence="2">
    <location>
        <position position="255"/>
    </location>
</feature>
<dbReference type="RefSeq" id="XP_011133646.1">
    <property type="nucleotide sequence ID" value="XM_011135344.1"/>
</dbReference>
<dbReference type="InterPro" id="IPR036691">
    <property type="entry name" value="Endo/exonu/phosph_ase_sf"/>
</dbReference>
<gene>
    <name evidence="2" type="ORF">GNI_189770</name>
</gene>
<keyword evidence="2" id="KW-0540">Nuclease</keyword>
<protein>
    <submittedName>
        <fullName evidence="2">Endonuclease/exonuclease/phosphatase family protein</fullName>
    </submittedName>
</protein>
<keyword evidence="2" id="KW-0255">Endonuclease</keyword>
<reference evidence="2" key="1">
    <citation type="submission" date="2013-12" db="EMBL/GenBank/DDBJ databases">
        <authorList>
            <person name="Omoto C.K."/>
            <person name="Sibley D."/>
            <person name="Venepally P."/>
            <person name="Hadjithomas M."/>
            <person name="Karamycheva S."/>
            <person name="Brunk B."/>
            <person name="Roos D."/>
            <person name="Caler E."/>
            <person name="Lorenzi H."/>
        </authorList>
    </citation>
    <scope>NUCLEOTIDE SEQUENCE</scope>
</reference>
<dbReference type="AlphaFoldDB" id="A0A023AXQ4"/>
<sequence length="255" mass="29030">MTEPNAHPQLPTLRDRNRSKHYCVMAINVDGYNDKKELLMRNTILRTRPHVVILSETCTNLHRTVYNGQYTVIGTSGPADGVAVMIRQDVQYHITNKTTRIISLQLDDLVTCIGTYAPTEQTADKIKVQYWEHLTRLIPTDKPLLIAGDLNAGHEKTEARTIKGIPNYTRLRTLAGQFNLNILPTPPTWISKRSKDQRPTRTLDRILTNTTTKPTDTEVLLDWENAPADHAILTYKWNIHSIGYDQGRPKNAHFA</sequence>
<organism evidence="2 3">
    <name type="scientific">Gregarina niphandrodes</name>
    <name type="common">Septate eugregarine</name>
    <dbReference type="NCBI Taxonomy" id="110365"/>
    <lineage>
        <taxon>Eukaryota</taxon>
        <taxon>Sar</taxon>
        <taxon>Alveolata</taxon>
        <taxon>Apicomplexa</taxon>
        <taxon>Conoidasida</taxon>
        <taxon>Gregarinasina</taxon>
        <taxon>Eugregarinorida</taxon>
        <taxon>Gregarinidae</taxon>
        <taxon>Gregarina</taxon>
    </lineage>
</organism>
<accession>A0A023AXQ4</accession>
<comment type="caution">
    <text evidence="2">The sequence shown here is derived from an EMBL/GenBank/DDBJ whole genome shotgun (WGS) entry which is preliminary data.</text>
</comment>
<dbReference type="OrthoDB" id="7555192at2759"/>
<evidence type="ECO:0000313" key="3">
    <source>
        <dbReference type="Proteomes" id="UP000019763"/>
    </source>
</evidence>
<dbReference type="InterPro" id="IPR005135">
    <property type="entry name" value="Endo/exonuclease/phosphatase"/>
</dbReference>
<dbReference type="Gene3D" id="3.60.10.10">
    <property type="entry name" value="Endonuclease/exonuclease/phosphatase"/>
    <property type="match status" value="1"/>
</dbReference>
<evidence type="ECO:0000259" key="1">
    <source>
        <dbReference type="Pfam" id="PF03372"/>
    </source>
</evidence>
<dbReference type="Proteomes" id="UP000019763">
    <property type="component" value="Unassembled WGS sequence"/>
</dbReference>
<dbReference type="VEuPathDB" id="CryptoDB:GNI_189770"/>
<proteinExistence type="predicted"/>
<dbReference type="Pfam" id="PF03372">
    <property type="entry name" value="Exo_endo_phos"/>
    <property type="match status" value="1"/>
</dbReference>
<name>A0A023AXQ4_GRENI</name>
<keyword evidence="3" id="KW-1185">Reference proteome</keyword>